<protein>
    <recommendedName>
        <fullName evidence="1">Conserved hypothetical protein CHP03032 domain-containing protein</fullName>
    </recommendedName>
</protein>
<evidence type="ECO:0000259" key="1">
    <source>
        <dbReference type="Pfam" id="PF16261"/>
    </source>
</evidence>
<dbReference type="InterPro" id="IPR017481">
    <property type="entry name" value="CHP03032"/>
</dbReference>
<dbReference type="PATRIC" id="fig|1183438.3.peg.1504"/>
<evidence type="ECO:0000313" key="2">
    <source>
        <dbReference type="EMBL" id="AGY57771.1"/>
    </source>
</evidence>
<dbReference type="KEGG" id="glj:GKIL_1525"/>
<gene>
    <name evidence="2" type="ORF">GKIL_1525</name>
</gene>
<feature type="domain" description="Conserved hypothetical protein CHP03032" evidence="1">
    <location>
        <begin position="13"/>
        <end position="323"/>
    </location>
</feature>
<evidence type="ECO:0000313" key="3">
    <source>
        <dbReference type="Proteomes" id="UP000017396"/>
    </source>
</evidence>
<organism evidence="2 3">
    <name type="scientific">Gloeobacter kilaueensis (strain ATCC BAA-2537 / CCAP 1431/1 / ULC 316 / JS1)</name>
    <dbReference type="NCBI Taxonomy" id="1183438"/>
    <lineage>
        <taxon>Bacteria</taxon>
        <taxon>Bacillati</taxon>
        <taxon>Cyanobacteriota</taxon>
        <taxon>Cyanophyceae</taxon>
        <taxon>Gloeobacterales</taxon>
        <taxon>Gloeobacteraceae</taxon>
        <taxon>Gloeobacter</taxon>
    </lineage>
</organism>
<dbReference type="STRING" id="1183438.GKIL_1525"/>
<keyword evidence="3" id="KW-1185">Reference proteome</keyword>
<dbReference type="NCBIfam" id="TIGR03032">
    <property type="entry name" value="TIGR03032 family protein"/>
    <property type="match status" value="1"/>
</dbReference>
<name>U5QFQ9_GLOK1</name>
<proteinExistence type="predicted"/>
<accession>U5QFQ9</accession>
<reference evidence="2 3" key="1">
    <citation type="journal article" date="2013" name="PLoS ONE">
        <title>Cultivation and Complete Genome Sequencing of Gloeobacter kilaueensis sp. nov., from a Lava Cave in Kilauea Caldera, Hawai'i.</title>
        <authorList>
            <person name="Saw J.H."/>
            <person name="Schatz M."/>
            <person name="Brown M.V."/>
            <person name="Kunkel D.D."/>
            <person name="Foster J.S."/>
            <person name="Shick H."/>
            <person name="Christensen S."/>
            <person name="Hou S."/>
            <person name="Wan X."/>
            <person name="Donachie S.P."/>
        </authorList>
    </citation>
    <scope>NUCLEOTIDE SEQUENCE [LARGE SCALE GENOMIC DNA]</scope>
    <source>
        <strain evidence="3">JS</strain>
    </source>
</reference>
<dbReference type="Pfam" id="PF16261">
    <property type="entry name" value="DUF4915"/>
    <property type="match status" value="1"/>
</dbReference>
<sequence>MPRPEFDYDYSLSFPKILHKLGISLAVTTYQAGCLCIISSNGIDVSANVRNYRKAMGCYPHSQGLLLATENQVLSFKRSQHLIKSYYPLESYDELYVPRIAYFTGNIASHDVLLTNEQALVVSSAYSCIGGLSSDHSFVPLWKPHFITELTGEDRCHLNGLALEDGRIRYVTALGATNSRGGWRENRATGGIVMDVEHNCIICEGLSMPHSPRVYENLLWVLSSGTGELGIVNSLGFEPMIYLPGFLRGLAFFGPYAFVGLSKIREKSTFGGLQIEEKVQDLKCSVEVVNIHTGTWEASLEFHSNIAELYDIQVITHARNPFITGYSQKGDLQQLVDLPLFNPLVQQVNG</sequence>
<dbReference type="eggNOG" id="COG0456">
    <property type="taxonomic scope" value="Bacteria"/>
</dbReference>
<dbReference type="AlphaFoldDB" id="U5QFQ9"/>
<dbReference type="EMBL" id="CP003587">
    <property type="protein sequence ID" value="AGY57771.1"/>
    <property type="molecule type" value="Genomic_DNA"/>
</dbReference>
<dbReference type="HOGENOM" id="CLU_024442_0_0_3"/>
<dbReference type="Proteomes" id="UP000017396">
    <property type="component" value="Chromosome"/>
</dbReference>